<dbReference type="Proteomes" id="UP000442694">
    <property type="component" value="Unassembled WGS sequence"/>
</dbReference>
<organism evidence="3 4">
    <name type="scientific">Fluviispira multicolorata</name>
    <dbReference type="NCBI Taxonomy" id="2654512"/>
    <lineage>
        <taxon>Bacteria</taxon>
        <taxon>Pseudomonadati</taxon>
        <taxon>Bdellovibrionota</taxon>
        <taxon>Oligoflexia</taxon>
        <taxon>Silvanigrellales</taxon>
        <taxon>Silvanigrellaceae</taxon>
        <taxon>Fluviispira</taxon>
    </lineage>
</organism>
<dbReference type="EMBL" id="WFLN01000005">
    <property type="protein sequence ID" value="KAB8032003.1"/>
    <property type="molecule type" value="Genomic_DNA"/>
</dbReference>
<sequence>MKSIVSKFKHKIFSSDIAIPPAEKVLPYVYSIVGLSFAFGLVTTITGLNKSTSKKQNHTIEKNFNNEIAKKNIDAIIKRNIFNVTGAIPDAESNGQLVCPEIPIKSDLPYKISGIVFGGSSESSIVQFESSGSQSKLGNSFKLGDTLPMGGKLAGIQKNRILVTNKNCPEFIDLIYPTPPKSRDTKALVGNTGTGYKENGFERNGNVSTTSKQWVNNILNNNFAKTLEEAKASPYLVGGQVKGFQLTSITPNSVYSKLGFQNGDIVTSINNIQLNDAARAIQTLNSMRNENSINVQILRNGKQIELKANIQ</sequence>
<evidence type="ECO:0000256" key="1">
    <source>
        <dbReference type="SAM" id="Phobius"/>
    </source>
</evidence>
<name>A0A833N509_9BACT</name>
<dbReference type="Pfam" id="PF13180">
    <property type="entry name" value="PDZ_2"/>
    <property type="match status" value="1"/>
</dbReference>
<accession>A0A833N509</accession>
<evidence type="ECO:0000313" key="4">
    <source>
        <dbReference type="Proteomes" id="UP000442694"/>
    </source>
</evidence>
<reference evidence="3 4" key="1">
    <citation type="submission" date="2019-10" db="EMBL/GenBank/DDBJ databases">
        <title>New genus of Silvanigrellaceae.</title>
        <authorList>
            <person name="Pitt A."/>
            <person name="Hahn M.W."/>
        </authorList>
    </citation>
    <scope>NUCLEOTIDE SEQUENCE [LARGE SCALE GENOMIC DNA]</scope>
    <source>
        <strain evidence="3 4">33A1-SZDP</strain>
    </source>
</reference>
<dbReference type="Gene3D" id="2.30.42.10">
    <property type="match status" value="1"/>
</dbReference>
<evidence type="ECO:0000313" key="3">
    <source>
        <dbReference type="EMBL" id="KAB8032003.1"/>
    </source>
</evidence>
<feature type="transmembrane region" description="Helical" evidence="1">
    <location>
        <begin position="28"/>
        <end position="48"/>
    </location>
</feature>
<dbReference type="InterPro" id="IPR001478">
    <property type="entry name" value="PDZ"/>
</dbReference>
<protein>
    <submittedName>
        <fullName evidence="3">PDZ domain-containing protein</fullName>
    </submittedName>
</protein>
<comment type="caution">
    <text evidence="3">The sequence shown here is derived from an EMBL/GenBank/DDBJ whole genome shotgun (WGS) entry which is preliminary data.</text>
</comment>
<evidence type="ECO:0000259" key="2">
    <source>
        <dbReference type="Pfam" id="PF13180"/>
    </source>
</evidence>
<proteinExistence type="predicted"/>
<dbReference type="SUPFAM" id="SSF50156">
    <property type="entry name" value="PDZ domain-like"/>
    <property type="match status" value="1"/>
</dbReference>
<dbReference type="RefSeq" id="WP_152212178.1">
    <property type="nucleotide sequence ID" value="NZ_WFLN01000005.1"/>
</dbReference>
<keyword evidence="4" id="KW-1185">Reference proteome</keyword>
<feature type="domain" description="PDZ" evidence="2">
    <location>
        <begin position="247"/>
        <end position="309"/>
    </location>
</feature>
<gene>
    <name evidence="3" type="ORF">GCL57_04980</name>
</gene>
<dbReference type="InterPro" id="IPR036034">
    <property type="entry name" value="PDZ_sf"/>
</dbReference>
<keyword evidence="1" id="KW-0472">Membrane</keyword>
<dbReference type="AlphaFoldDB" id="A0A833N509"/>
<keyword evidence="1" id="KW-1133">Transmembrane helix</keyword>
<keyword evidence="1" id="KW-0812">Transmembrane</keyword>